<gene>
    <name evidence="3" type="ORF">LX99_01127</name>
</gene>
<keyword evidence="4" id="KW-1185">Reference proteome</keyword>
<dbReference type="RefSeq" id="WP_109606990.1">
    <property type="nucleotide sequence ID" value="NZ_QGHA01000002.1"/>
</dbReference>
<organism evidence="3 4">
    <name type="scientific">Mucilaginibacter oryzae</name>
    <dbReference type="NCBI Taxonomy" id="468058"/>
    <lineage>
        <taxon>Bacteria</taxon>
        <taxon>Pseudomonadati</taxon>
        <taxon>Bacteroidota</taxon>
        <taxon>Sphingobacteriia</taxon>
        <taxon>Sphingobacteriales</taxon>
        <taxon>Sphingobacteriaceae</taxon>
        <taxon>Mucilaginibacter</taxon>
    </lineage>
</organism>
<keyword evidence="1" id="KW-0812">Transmembrane</keyword>
<evidence type="ECO:0000313" key="4">
    <source>
        <dbReference type="Proteomes" id="UP000245678"/>
    </source>
</evidence>
<feature type="signal peptide" evidence="2">
    <location>
        <begin position="1"/>
        <end position="19"/>
    </location>
</feature>
<dbReference type="Pfam" id="PF20077">
    <property type="entry name" value="CcmD_alt"/>
    <property type="match status" value="1"/>
</dbReference>
<dbReference type="AlphaFoldDB" id="A0A316HBU7"/>
<keyword evidence="1" id="KW-1133">Transmembrane helix</keyword>
<evidence type="ECO:0008006" key="5">
    <source>
        <dbReference type="Google" id="ProtNLM"/>
    </source>
</evidence>
<keyword evidence="2" id="KW-0732">Signal</keyword>
<evidence type="ECO:0000256" key="2">
    <source>
        <dbReference type="SAM" id="SignalP"/>
    </source>
</evidence>
<feature type="transmembrane region" description="Helical" evidence="1">
    <location>
        <begin position="35"/>
        <end position="58"/>
    </location>
</feature>
<proteinExistence type="predicted"/>
<comment type="caution">
    <text evidence="3">The sequence shown here is derived from an EMBL/GenBank/DDBJ whole genome shotgun (WGS) entry which is preliminary data.</text>
</comment>
<evidence type="ECO:0000313" key="3">
    <source>
        <dbReference type="EMBL" id="PWK78679.1"/>
    </source>
</evidence>
<reference evidence="3 4" key="1">
    <citation type="submission" date="2018-05" db="EMBL/GenBank/DDBJ databases">
        <title>Genomic Encyclopedia of Archaeal and Bacterial Type Strains, Phase II (KMG-II): from individual species to whole genera.</title>
        <authorList>
            <person name="Goeker M."/>
        </authorList>
    </citation>
    <scope>NUCLEOTIDE SEQUENCE [LARGE SCALE GENOMIC DNA]</scope>
    <source>
        <strain evidence="3 4">DSM 19975</strain>
    </source>
</reference>
<dbReference type="Proteomes" id="UP000245678">
    <property type="component" value="Unassembled WGS sequence"/>
</dbReference>
<protein>
    <recommendedName>
        <fullName evidence="5">CcmD family protein</fullName>
    </recommendedName>
</protein>
<dbReference type="EMBL" id="QGHA01000002">
    <property type="protein sequence ID" value="PWK78679.1"/>
    <property type="molecule type" value="Genomic_DNA"/>
</dbReference>
<keyword evidence="1" id="KW-0472">Membrane</keyword>
<sequence>MKKLSLVLLLVLCCTAVFAQQGQQVEMADALRSSGKIYVVVATISIIFTGLAIFLFTIDRRLKKVENQK</sequence>
<evidence type="ECO:0000256" key="1">
    <source>
        <dbReference type="SAM" id="Phobius"/>
    </source>
</evidence>
<accession>A0A316HBU7</accession>
<name>A0A316HBU7_9SPHI</name>
<feature type="chain" id="PRO_5016393770" description="CcmD family protein" evidence="2">
    <location>
        <begin position="20"/>
        <end position="69"/>
    </location>
</feature>